<evidence type="ECO:0000256" key="2">
    <source>
        <dbReference type="ARBA" id="ARBA00022448"/>
    </source>
</evidence>
<dbReference type="InterPro" id="IPR006900">
    <property type="entry name" value="Sec23/24_helical_dom"/>
</dbReference>
<comment type="similarity">
    <text evidence="1">Belongs to the SEC23/SEC24 family. SEC24 subfamily.</text>
</comment>
<feature type="compositionally biased region" description="Low complexity" evidence="4">
    <location>
        <begin position="71"/>
        <end position="95"/>
    </location>
</feature>
<dbReference type="AlphaFoldDB" id="A0AAD9CW57"/>
<organism evidence="9 10">
    <name type="scientific">Papiliotrema laurentii</name>
    <name type="common">Cryptococcus laurentii</name>
    <dbReference type="NCBI Taxonomy" id="5418"/>
    <lineage>
        <taxon>Eukaryota</taxon>
        <taxon>Fungi</taxon>
        <taxon>Dikarya</taxon>
        <taxon>Basidiomycota</taxon>
        <taxon>Agaricomycotina</taxon>
        <taxon>Tremellomycetes</taxon>
        <taxon>Tremellales</taxon>
        <taxon>Rhynchogastremaceae</taxon>
        <taxon>Papiliotrema</taxon>
    </lineage>
</organism>
<proteinExistence type="inferred from homology"/>
<dbReference type="GO" id="GO:0070971">
    <property type="term" value="C:endoplasmic reticulum exit site"/>
    <property type="evidence" value="ECO:0007669"/>
    <property type="project" value="TreeGrafter"/>
</dbReference>
<evidence type="ECO:0000259" key="5">
    <source>
        <dbReference type="Pfam" id="PF04810"/>
    </source>
</evidence>
<evidence type="ECO:0000259" key="8">
    <source>
        <dbReference type="Pfam" id="PF08033"/>
    </source>
</evidence>
<dbReference type="Gene3D" id="2.30.30.380">
    <property type="entry name" value="Zn-finger domain of Sec23/24"/>
    <property type="match status" value="1"/>
</dbReference>
<name>A0AAD9CW57_PAPLA</name>
<dbReference type="GO" id="GO:0090110">
    <property type="term" value="P:COPII-coated vesicle cargo loading"/>
    <property type="evidence" value="ECO:0007669"/>
    <property type="project" value="TreeGrafter"/>
</dbReference>
<dbReference type="EMBL" id="JAODAN010000007">
    <property type="protein sequence ID" value="KAK1923191.1"/>
    <property type="molecule type" value="Genomic_DNA"/>
</dbReference>
<feature type="region of interest" description="Disordered" evidence="4">
    <location>
        <begin position="1"/>
        <end position="120"/>
    </location>
</feature>
<feature type="domain" description="Sec23/Sec24 helical" evidence="7">
    <location>
        <begin position="731"/>
        <end position="831"/>
    </location>
</feature>
<feature type="compositionally biased region" description="Basic and acidic residues" evidence="4">
    <location>
        <begin position="356"/>
        <end position="369"/>
    </location>
</feature>
<evidence type="ECO:0008006" key="11">
    <source>
        <dbReference type="Google" id="ProtNLM"/>
    </source>
</evidence>
<keyword evidence="10" id="KW-1185">Reference proteome</keyword>
<dbReference type="GO" id="GO:0030127">
    <property type="term" value="C:COPII vesicle coat"/>
    <property type="evidence" value="ECO:0007669"/>
    <property type="project" value="InterPro"/>
</dbReference>
<dbReference type="Gene3D" id="1.20.120.730">
    <property type="entry name" value="Sec23/Sec24 helical domain"/>
    <property type="match status" value="1"/>
</dbReference>
<dbReference type="Pfam" id="PF04815">
    <property type="entry name" value="Sec23_helical"/>
    <property type="match status" value="1"/>
</dbReference>
<feature type="domain" description="Sec23/Sec24 beta-sandwich" evidence="8">
    <location>
        <begin position="636"/>
        <end position="720"/>
    </location>
</feature>
<dbReference type="InterPro" id="IPR036465">
    <property type="entry name" value="vWFA_dom_sf"/>
</dbReference>
<gene>
    <name evidence="9" type="ORF">DB88DRAFT_494153</name>
</gene>
<dbReference type="GO" id="GO:0008270">
    <property type="term" value="F:zinc ion binding"/>
    <property type="evidence" value="ECO:0007669"/>
    <property type="project" value="InterPro"/>
</dbReference>
<dbReference type="Pfam" id="PF04811">
    <property type="entry name" value="Sec23_trunk"/>
    <property type="match status" value="1"/>
</dbReference>
<dbReference type="SUPFAM" id="SSF82919">
    <property type="entry name" value="Zn-finger domain of Sec23/24"/>
    <property type="match status" value="1"/>
</dbReference>
<feature type="compositionally biased region" description="Low complexity" evidence="4">
    <location>
        <begin position="340"/>
        <end position="349"/>
    </location>
</feature>
<dbReference type="SUPFAM" id="SSF53300">
    <property type="entry name" value="vWA-like"/>
    <property type="match status" value="1"/>
</dbReference>
<keyword evidence="2" id="KW-0813">Transport</keyword>
<feature type="region of interest" description="Disordered" evidence="4">
    <location>
        <begin position="340"/>
        <end position="371"/>
    </location>
</feature>
<dbReference type="InterPro" id="IPR036175">
    <property type="entry name" value="Sec23/24_helical_dom_sf"/>
</dbReference>
<dbReference type="InterPro" id="IPR050550">
    <property type="entry name" value="SEC23_SEC24_subfamily"/>
</dbReference>
<dbReference type="Pfam" id="PF04810">
    <property type="entry name" value="zf-Sec23_Sec24"/>
    <property type="match status" value="1"/>
</dbReference>
<dbReference type="InterPro" id="IPR006895">
    <property type="entry name" value="Znf_Sec23_Sec24"/>
</dbReference>
<dbReference type="SUPFAM" id="SSF81995">
    <property type="entry name" value="beta-sandwich domain of Sec23/24"/>
    <property type="match status" value="1"/>
</dbReference>
<dbReference type="PANTHER" id="PTHR13803">
    <property type="entry name" value="SEC24-RELATED PROTEIN"/>
    <property type="match status" value="1"/>
</dbReference>
<dbReference type="InterPro" id="IPR012990">
    <property type="entry name" value="Beta-sandwich_Sec23_24"/>
</dbReference>
<evidence type="ECO:0000313" key="9">
    <source>
        <dbReference type="EMBL" id="KAK1923191.1"/>
    </source>
</evidence>
<comment type="caution">
    <text evidence="9">The sequence shown here is derived from an EMBL/GenBank/DDBJ whole genome shotgun (WGS) entry which is preliminary data.</text>
</comment>
<keyword evidence="3" id="KW-0653">Protein transport</keyword>
<feature type="compositionally biased region" description="Low complexity" evidence="4">
    <location>
        <begin position="15"/>
        <end position="28"/>
    </location>
</feature>
<sequence>MPPRSRYAVDPSLTAAAVPQPGYQQQQPYPSPPTQAPQLHQVSDRRPAAPTGPYAPPSLHDQSRVTPQPPSQSYLQSQQPHPQPQRSHPSLTPPSNHIPPPPHSAGPALSGPRVRIDPSQMPNPIEAQEMDQNLWDDEDFMSCDTKGVIPLAGTDWRGVDQGNSLPRHLRATLPVIPSNSQLLDTTALPFGLLVQPFATLRYDENPVPLVSSWQSGSSAFDPPQTDVEGEEGGPPRCERCRGYINPWVRFIDGGRKWECNLCKTPNPVPESYFSHLAANGRRLDHDTRPELQHGTVDFTVPKIYWAPQPPPSGSLLDTAVDQTTDALSSTAHDLLSGLQSSLGQGASRGPSPQPSFKEKEKERKKEEKRLRRPQPIGRVFVIDVSAGSVERGVVREVCEGIRRALFGPERADDAGASSAEPDNNDDEYDGIGSGERIAIVTVAETVGFWDLSANKASPSLLVVSDLDDMYIPLASGFLVDPLLCRKQVEGLLDMLPTMMEEQFEGNRVAAGSAVKGALAGLRSLGGQITLFLSGLPTLGLGKLKARDDPTLYNTDKEKSLFTAADPFWRTTAEELAESGVGVNIIFFPDQYTDVASVGVLSSTTGGEIFFHPKFSPVRDRETLFDEIKRIIIRETAYNATIRIRCSNGLRVSDHIGNFYQRSLTDMEFGAIDDGKAFAAVLKHDARLDDRSPAFVQVAILYTSASGERRVRCLNMSFAVTSLIGNVFRFADLDATVTLFLKDGISQIGSKPLKDIRKSLTERSNRVLYMYRRHCAPAVQAGQLILPEGFKLLPLYTLCMLKSKPLKGGNVTSDVRAHYMRAFRSFSVVATMNILYPKLLAIHDLTDDIGFQGPNGRLKLPRFMRASYGWMVAEGAYLLSNGEAAMIWLGNAVSPQIIDDLYGMESADELDVRMTRLPRLPTLLSTQIRNILTHFEGIIGHSLPVVIVRQNVDGMEIEFANQLVEDSNNDALSYTDYLMAAHKSITNELSGSGSKEGWMPWS</sequence>
<dbReference type="Pfam" id="PF08033">
    <property type="entry name" value="Sec23_BS"/>
    <property type="match status" value="1"/>
</dbReference>
<dbReference type="Proteomes" id="UP001182556">
    <property type="component" value="Unassembled WGS sequence"/>
</dbReference>
<protein>
    <recommendedName>
        <fullName evidence="11">Protein transporter SEC24</fullName>
    </recommendedName>
</protein>
<dbReference type="InterPro" id="IPR029006">
    <property type="entry name" value="ADF-H/Gelsolin-like_dom_sf"/>
</dbReference>
<evidence type="ECO:0000256" key="1">
    <source>
        <dbReference type="ARBA" id="ARBA00008334"/>
    </source>
</evidence>
<reference evidence="9" key="1">
    <citation type="submission" date="2023-02" db="EMBL/GenBank/DDBJ databases">
        <title>Identification and recombinant expression of a fungal hydrolase from Papiliotrema laurentii that hydrolyzes apple cutin and clears colloidal polyester polyurethane.</title>
        <authorList>
            <consortium name="DOE Joint Genome Institute"/>
            <person name="Roman V.A."/>
            <person name="Bojanowski C."/>
            <person name="Crable B.R."/>
            <person name="Wagner D.N."/>
            <person name="Hung C.S."/>
            <person name="Nadeau L.J."/>
            <person name="Schratz L."/>
            <person name="Haridas S."/>
            <person name="Pangilinan J."/>
            <person name="Lipzen A."/>
            <person name="Na H."/>
            <person name="Yan M."/>
            <person name="Ng V."/>
            <person name="Grigoriev I.V."/>
            <person name="Spatafora J.W."/>
            <person name="Barlow D."/>
            <person name="Biffinger J."/>
            <person name="Kelley-Loughnane N."/>
            <person name="Varaljay V.A."/>
            <person name="Crookes-Goodson W.J."/>
        </authorList>
    </citation>
    <scope>NUCLEOTIDE SEQUENCE</scope>
    <source>
        <strain evidence="9">5307AH</strain>
    </source>
</reference>
<dbReference type="GO" id="GO:0000149">
    <property type="term" value="F:SNARE binding"/>
    <property type="evidence" value="ECO:0007669"/>
    <property type="project" value="TreeGrafter"/>
</dbReference>
<dbReference type="SUPFAM" id="SSF82754">
    <property type="entry name" value="C-terminal, gelsolin-like domain of Sec23/24"/>
    <property type="match status" value="1"/>
</dbReference>
<evidence type="ECO:0000259" key="6">
    <source>
        <dbReference type="Pfam" id="PF04811"/>
    </source>
</evidence>
<evidence type="ECO:0000313" key="10">
    <source>
        <dbReference type="Proteomes" id="UP001182556"/>
    </source>
</evidence>
<dbReference type="SUPFAM" id="SSF81811">
    <property type="entry name" value="Helical domain of Sec23/24"/>
    <property type="match status" value="1"/>
</dbReference>
<accession>A0AAD9CW57</accession>
<dbReference type="InterPro" id="IPR006896">
    <property type="entry name" value="Sec23/24_trunk_dom"/>
</dbReference>
<dbReference type="InterPro" id="IPR036180">
    <property type="entry name" value="Gelsolin-like_dom_sf"/>
</dbReference>
<evidence type="ECO:0000256" key="4">
    <source>
        <dbReference type="SAM" id="MobiDB-lite"/>
    </source>
</evidence>
<feature type="domain" description="Zinc finger Sec23/Sec24-type" evidence="5">
    <location>
        <begin position="234"/>
        <end position="272"/>
    </location>
</feature>
<dbReference type="PANTHER" id="PTHR13803:SF4">
    <property type="entry name" value="SECRETORY 24CD, ISOFORM C"/>
    <property type="match status" value="1"/>
</dbReference>
<dbReference type="Gene3D" id="3.40.20.10">
    <property type="entry name" value="Severin"/>
    <property type="match status" value="1"/>
</dbReference>
<feature type="region of interest" description="Disordered" evidence="4">
    <location>
        <begin position="213"/>
        <end position="234"/>
    </location>
</feature>
<evidence type="ECO:0000259" key="7">
    <source>
        <dbReference type="Pfam" id="PF04815"/>
    </source>
</evidence>
<evidence type="ECO:0000256" key="3">
    <source>
        <dbReference type="ARBA" id="ARBA00022927"/>
    </source>
</evidence>
<dbReference type="GO" id="GO:0006886">
    <property type="term" value="P:intracellular protein transport"/>
    <property type="evidence" value="ECO:0007669"/>
    <property type="project" value="InterPro"/>
</dbReference>
<feature type="domain" description="Sec23/Sec24 trunk" evidence="6">
    <location>
        <begin position="374"/>
        <end position="631"/>
    </location>
</feature>
<dbReference type="Gene3D" id="3.40.50.410">
    <property type="entry name" value="von Willebrand factor, type A domain"/>
    <property type="match status" value="1"/>
</dbReference>
<dbReference type="Gene3D" id="2.60.40.1670">
    <property type="entry name" value="beta-sandwich domain of Sec23/24"/>
    <property type="match status" value="1"/>
</dbReference>
<dbReference type="InterPro" id="IPR036174">
    <property type="entry name" value="Znf_Sec23_Sec24_sf"/>
</dbReference>